<gene>
    <name evidence="1" type="ORF">HNQ85_001058</name>
</gene>
<evidence type="ECO:0000313" key="2">
    <source>
        <dbReference type="Proteomes" id="UP000580891"/>
    </source>
</evidence>
<name>A0A7W0BUG2_9BACL</name>
<dbReference type="RefSeq" id="WP_181536685.1">
    <property type="nucleotide sequence ID" value="NZ_JACDUU010000002.1"/>
</dbReference>
<organism evidence="1 2">
    <name type="scientific">[Anoxybacillus] calidus</name>
    <dbReference type="NCBI Taxonomy" id="575178"/>
    <lineage>
        <taxon>Bacteria</taxon>
        <taxon>Bacillati</taxon>
        <taxon>Bacillota</taxon>
        <taxon>Bacilli</taxon>
        <taxon>Bacillales</taxon>
        <taxon>Anoxybacillaceae</taxon>
        <taxon>Paranoxybacillus</taxon>
    </lineage>
</organism>
<dbReference type="Proteomes" id="UP000580891">
    <property type="component" value="Unassembled WGS sequence"/>
</dbReference>
<comment type="caution">
    <text evidence="1">The sequence shown here is derived from an EMBL/GenBank/DDBJ whole genome shotgun (WGS) entry which is preliminary data.</text>
</comment>
<sequence>MLPNIQSLLAHNSFQGAKEGTLRHEQVVYGKVNKIYPNNTAVVQVGRHSFVAKLETSLTANEQYWFQVLYDNQMLTLKVLEQFEQPILDSKNKEKHAAEQLMKKWSLSDKAGRLLRFLLKHNLPIIKNHLLQAAQWLEKTEHIDAALQAIKLIYENNLPFTKETFEAMKALGNSQPFYKQLIHVRDVLESLPQRTETIQKLLEQLNMLLEGQAKITAKQWNLSLLSHWLSTKQTDAQPAFSLLQKLGLLPHEKTEMELLQTVEKQLFEAKHSPMSSIEVKKELAKFVVRLQTAMRLENNEQYERQFRFLLSLFQTEEINEVQLVERYKSLLFNKHLSKSEHQLLEAIMANDTDDWSVNGGDRLAKEIKQIIQSLGLQYEADLQSAVKAKMMKDVSFDELKPLLLKVLQEFSSNSIVKEVVESTIYRLTAQQLLSQEHGPIQHIFLQIPLRLGEQLTDVTVQWHGKKRENGQMDPNYCRILFYLQLPFLKETIIDVHIQNRVVNISIVTEMMGLEPLVTAMQPMLKENLEKLRYKLSAVKVVQAEKQNQRDDSSLRFSAVQLVHGTYSGVDYRI</sequence>
<dbReference type="EMBL" id="JACDUU010000002">
    <property type="protein sequence ID" value="MBA2870788.1"/>
    <property type="molecule type" value="Genomic_DNA"/>
</dbReference>
<protein>
    <recommendedName>
        <fullName evidence="3">Cytosolic protein</fullName>
    </recommendedName>
</protein>
<proteinExistence type="predicted"/>
<keyword evidence="2" id="KW-1185">Reference proteome</keyword>
<evidence type="ECO:0000313" key="1">
    <source>
        <dbReference type="EMBL" id="MBA2870788.1"/>
    </source>
</evidence>
<dbReference type="AlphaFoldDB" id="A0A7W0BUG2"/>
<reference evidence="1 2" key="1">
    <citation type="submission" date="2020-07" db="EMBL/GenBank/DDBJ databases">
        <title>Genomic Encyclopedia of Type Strains, Phase IV (KMG-IV): sequencing the most valuable type-strain genomes for metagenomic binning, comparative biology and taxonomic classification.</title>
        <authorList>
            <person name="Goeker M."/>
        </authorList>
    </citation>
    <scope>NUCLEOTIDE SEQUENCE [LARGE SCALE GENOMIC DNA]</scope>
    <source>
        <strain evidence="1 2">DSM 25220</strain>
    </source>
</reference>
<evidence type="ECO:0008006" key="3">
    <source>
        <dbReference type="Google" id="ProtNLM"/>
    </source>
</evidence>
<accession>A0A7W0BUG2</accession>